<dbReference type="SMART" id="SM00846">
    <property type="entry name" value="Gp_dh_N"/>
    <property type="match status" value="1"/>
</dbReference>
<organism evidence="6 7">
    <name type="scientific">Cohnella kolymensis</name>
    <dbReference type="NCBI Taxonomy" id="1590652"/>
    <lineage>
        <taxon>Bacteria</taxon>
        <taxon>Bacillati</taxon>
        <taxon>Bacillota</taxon>
        <taxon>Bacilli</taxon>
        <taxon>Bacillales</taxon>
        <taxon>Paenibacillaceae</taxon>
        <taxon>Cohnella</taxon>
    </lineage>
</organism>
<dbReference type="NCBIfam" id="TIGR01534">
    <property type="entry name" value="GAPDH-I"/>
    <property type="match status" value="1"/>
</dbReference>
<protein>
    <recommendedName>
        <fullName evidence="4">Glyceraldehyde-3-phosphate dehydrogenase</fullName>
        <ecNumber evidence="4">1.2.1.-</ecNumber>
    </recommendedName>
</protein>
<dbReference type="CDD" id="cd05214">
    <property type="entry name" value="GAPDH_I_N"/>
    <property type="match status" value="1"/>
</dbReference>
<dbReference type="PANTHER" id="PTHR43148">
    <property type="entry name" value="GLYCERALDEHYDE-3-PHOSPHATE DEHYDROGENASE 2"/>
    <property type="match status" value="1"/>
</dbReference>
<dbReference type="EC" id="1.2.1.-" evidence="4"/>
<dbReference type="PROSITE" id="PS00071">
    <property type="entry name" value="GAPDH"/>
    <property type="match status" value="1"/>
</dbReference>
<reference evidence="6 7" key="1">
    <citation type="submission" date="2014-12" db="EMBL/GenBank/DDBJ databases">
        <title>Draft genome sequence of Cohnella kolymensis strain B-2846.</title>
        <authorList>
            <person name="Karlyshev A.V."/>
            <person name="Kudryashova E.B."/>
        </authorList>
    </citation>
    <scope>NUCLEOTIDE SEQUENCE [LARGE SCALE GENOMIC DNA]</scope>
    <source>
        <strain evidence="6 7">VKM B-2846</strain>
    </source>
</reference>
<dbReference type="SUPFAM" id="SSF55347">
    <property type="entry name" value="Glyceraldehyde-3-phosphate dehydrogenase-like, C-terminal domain"/>
    <property type="match status" value="1"/>
</dbReference>
<evidence type="ECO:0000256" key="2">
    <source>
        <dbReference type="ARBA" id="ARBA00023002"/>
    </source>
</evidence>
<dbReference type="Pfam" id="PF02800">
    <property type="entry name" value="Gp_dh_C"/>
    <property type="match status" value="1"/>
</dbReference>
<dbReference type="RefSeq" id="WP_041063568.1">
    <property type="nucleotide sequence ID" value="NZ_JXAL01000017.1"/>
</dbReference>
<evidence type="ECO:0000256" key="3">
    <source>
        <dbReference type="RuleBase" id="RU000397"/>
    </source>
</evidence>
<dbReference type="Pfam" id="PF00044">
    <property type="entry name" value="Gp_dh_N"/>
    <property type="match status" value="1"/>
</dbReference>
<comment type="similarity">
    <text evidence="1 3">Belongs to the glyceraldehyde-3-phosphate dehydrogenase family.</text>
</comment>
<evidence type="ECO:0000259" key="5">
    <source>
        <dbReference type="SMART" id="SM00846"/>
    </source>
</evidence>
<dbReference type="InterPro" id="IPR036291">
    <property type="entry name" value="NAD(P)-bd_dom_sf"/>
</dbReference>
<proteinExistence type="inferred from homology"/>
<feature type="domain" description="Glyceraldehyde 3-phosphate dehydrogenase NAD(P) binding" evidence="5">
    <location>
        <begin position="1"/>
        <end position="152"/>
    </location>
</feature>
<evidence type="ECO:0000256" key="1">
    <source>
        <dbReference type="ARBA" id="ARBA00007406"/>
    </source>
</evidence>
<dbReference type="Gene3D" id="3.30.360.10">
    <property type="entry name" value="Dihydrodipicolinate Reductase, domain 2"/>
    <property type="match status" value="1"/>
</dbReference>
<evidence type="ECO:0000256" key="4">
    <source>
        <dbReference type="RuleBase" id="RU361160"/>
    </source>
</evidence>
<dbReference type="InterPro" id="IPR020829">
    <property type="entry name" value="GlycerAld_3-P_DH_cat"/>
</dbReference>
<evidence type="ECO:0000313" key="7">
    <source>
        <dbReference type="Proteomes" id="UP000054526"/>
    </source>
</evidence>
<dbReference type="InterPro" id="IPR020830">
    <property type="entry name" value="GlycerAld_3-P_DH_AS"/>
</dbReference>
<dbReference type="InterPro" id="IPR020831">
    <property type="entry name" value="GlycerAld/Erythrose_P_DH"/>
</dbReference>
<keyword evidence="7" id="KW-1185">Reference proteome</keyword>
<accession>A0ABR5A3S7</accession>
<dbReference type="PIRSF" id="PIRSF000149">
    <property type="entry name" value="GAP_DH"/>
    <property type="match status" value="1"/>
</dbReference>
<dbReference type="CDD" id="cd18126">
    <property type="entry name" value="GAPDH_I_C"/>
    <property type="match status" value="1"/>
</dbReference>
<dbReference type="Proteomes" id="UP000054526">
    <property type="component" value="Unassembled WGS sequence"/>
</dbReference>
<evidence type="ECO:0000313" key="6">
    <source>
        <dbReference type="EMBL" id="KIL35646.1"/>
    </source>
</evidence>
<dbReference type="EMBL" id="JXAL01000017">
    <property type="protein sequence ID" value="KIL35646.1"/>
    <property type="molecule type" value="Genomic_DNA"/>
</dbReference>
<comment type="caution">
    <text evidence="6">The sequence shown here is derived from an EMBL/GenBank/DDBJ whole genome shotgun (WGS) entry which is preliminary data.</text>
</comment>
<dbReference type="PRINTS" id="PR00078">
    <property type="entry name" value="G3PDHDRGNASE"/>
</dbReference>
<keyword evidence="2 4" id="KW-0560">Oxidoreductase</keyword>
<dbReference type="InterPro" id="IPR006424">
    <property type="entry name" value="Glyceraldehyde-3-P_DH_1"/>
</dbReference>
<dbReference type="SUPFAM" id="SSF51735">
    <property type="entry name" value="NAD(P)-binding Rossmann-fold domains"/>
    <property type="match status" value="1"/>
</dbReference>
<name>A0ABR5A3S7_9BACL</name>
<dbReference type="Gene3D" id="3.40.50.720">
    <property type="entry name" value="NAD(P)-binding Rossmann-like Domain"/>
    <property type="match status" value="1"/>
</dbReference>
<sequence>MRIGLSGSGRIGRLFIRKAFSEQDSKLEITVINSLAKLPVLAHLLKFDTVHGYWDAEIIAEEDALVINGRRVPVISEPLPDKIPWQHYGVSIVVDATGKFNDRQGAQQHLSAGAERVIITAPGRGMDLTVVMGVNEEAYDPSSHYLLSAASCTTNCLAPVLHIMDQAFGVEHGWMTTVHSFTNDQNHLDNSHKDLRRARSCTQSIIPTTTGVSKALSGILPHLADRVQGQSIRVPTVNVSLLDLQLDLQKPGVSADDVRHAIRTAIAGPMGKYVDYTDLPLVSVDYVGNSKSAVVDGLSLTVHGQGVKLLAWYDNEWAYTCRVYDLAHYVAHKELQIKEADSEWNKQTVLS</sequence>
<gene>
    <name evidence="6" type="ORF">SD71_12150</name>
</gene>
<dbReference type="GO" id="GO:0004365">
    <property type="term" value="F:glyceraldehyde-3-phosphate dehydrogenase (NAD+) (phosphorylating) activity"/>
    <property type="evidence" value="ECO:0007669"/>
    <property type="project" value="UniProtKB-EC"/>
</dbReference>
<dbReference type="InterPro" id="IPR020828">
    <property type="entry name" value="GlycerAld_3-P_DH_NAD(P)-bd"/>
</dbReference>